<reference evidence="2" key="1">
    <citation type="journal article" date="2011" name="Genetics">
        <title>Massive changes in genome architecture accompany the transition to self-fertility in the filamentous fungus Neurospora tetrasperma.</title>
        <authorList>
            <person name="Ellison C.E."/>
            <person name="Stajich J.E."/>
            <person name="Jacobson D.J."/>
            <person name="Natvig D.O."/>
            <person name="Lapidus A."/>
            <person name="Foster B."/>
            <person name="Aerts A."/>
            <person name="Riley R."/>
            <person name="Lindquist E.A."/>
            <person name="Grigoriev I.V."/>
            <person name="Taylor J.W."/>
        </authorList>
    </citation>
    <scope>NUCLEOTIDE SEQUENCE [LARGE SCALE GENOMIC DNA]</scope>
    <source>
        <strain evidence="2">FGSC 2508 / P0657</strain>
    </source>
</reference>
<dbReference type="HOGENOM" id="CLU_2109688_0_0_1"/>
<protein>
    <submittedName>
        <fullName evidence="1">Uncharacterized protein</fullName>
    </submittedName>
</protein>
<dbReference type="AlphaFoldDB" id="F8MYT7"/>
<evidence type="ECO:0000313" key="2">
    <source>
        <dbReference type="Proteomes" id="UP000008065"/>
    </source>
</evidence>
<dbReference type="EMBL" id="GL891382">
    <property type="protein sequence ID" value="EGO51935.1"/>
    <property type="molecule type" value="Genomic_DNA"/>
</dbReference>
<dbReference type="KEGG" id="nte:NEUTE1DRAFT104952"/>
<dbReference type="OrthoDB" id="2862635at2759"/>
<name>F8MYT7_NEUT8</name>
<proteinExistence type="predicted"/>
<dbReference type="RefSeq" id="XP_009855579.1">
    <property type="nucleotide sequence ID" value="XM_009857277.1"/>
</dbReference>
<dbReference type="GeneID" id="20822155"/>
<dbReference type="Proteomes" id="UP000008065">
    <property type="component" value="Unassembled WGS sequence"/>
</dbReference>
<evidence type="ECO:0000313" key="1">
    <source>
        <dbReference type="EMBL" id="EGO51935.1"/>
    </source>
</evidence>
<dbReference type="VEuPathDB" id="FungiDB:NEUTE1DRAFT_104952"/>
<sequence>MSIHASLGATLYRAAVARIVEDYYIGAGAINMARESWNDGRRVGVVQRRHVFGWSEGGVYQTVRHRLVVGGTAGIMRNQVSKVGHEDRLGIARFLVVVFRLESKGPDWSKRTTGSMDCSDEGG</sequence>
<accession>F8MYT7</accession>
<gene>
    <name evidence="1" type="ORF">NEUTE1DRAFT_104952</name>
</gene>
<organism evidence="1 2">
    <name type="scientific">Neurospora tetrasperma (strain FGSC 2508 / ATCC MYA-4615 / P0657)</name>
    <dbReference type="NCBI Taxonomy" id="510951"/>
    <lineage>
        <taxon>Eukaryota</taxon>
        <taxon>Fungi</taxon>
        <taxon>Dikarya</taxon>
        <taxon>Ascomycota</taxon>
        <taxon>Pezizomycotina</taxon>
        <taxon>Sordariomycetes</taxon>
        <taxon>Sordariomycetidae</taxon>
        <taxon>Sordariales</taxon>
        <taxon>Sordariaceae</taxon>
        <taxon>Neurospora</taxon>
    </lineage>
</organism>
<keyword evidence="2" id="KW-1185">Reference proteome</keyword>